<dbReference type="Proteomes" id="UP000000332">
    <property type="component" value="Chromosome"/>
</dbReference>
<keyword evidence="6" id="KW-1185">Reference proteome</keyword>
<keyword evidence="2" id="KW-0276">Fatty acid metabolism</keyword>
<comment type="pathway">
    <text evidence="2">Lipid metabolism; butanoate metabolism.</text>
</comment>
<dbReference type="InterPro" id="IPR038460">
    <property type="entry name" value="AcetylCoA_hyd_C_sf"/>
</dbReference>
<comment type="similarity">
    <text evidence="2">Belongs to the acetyl-CoA hydrolase/transferase family. Butyryl-CoA CoA-transferase subfamily.</text>
</comment>
<evidence type="ECO:0000259" key="4">
    <source>
        <dbReference type="Pfam" id="PF13336"/>
    </source>
</evidence>
<sequence>MGELMDYSKLYNQKLTSPYEAVKVVKSGDWIDYGWVTATPIELDKALAERMPDLTDINIRGGILCWEPQIFKILNPEKHFTWNSWHMSGIERKAIARGFCFYDPIRYSEMPRYYRDLPRGIDVAMFQVGPMDENGYFSFGPNASHMQAVIERSKCVIVEVNENMPRCLGADHIGGESVHINQVDMIVEGDNPSIVELGGGGAATEVDKTVAKLIVEEIPNGACIQLGIGGMPNAVGSLIAESDLKDLGVHTEMYVDAFVDISLAGKITGNKKNIDRGRQTYAFGAGTKKLYDFLHNNPQCLSAPVDYTNDVRVISSIDNFMSINNAVEIDLFGQVSAESTGTKHISGAGGQLDFVLGAYLSKGGKSFICLSSTVKGKDGTLQSRIVPSFANGTIITDTRANTHYVVTEYGKVNLKGLSTWQRAEALISIAHPDFREDLIKKAQECNIWRNSNK</sequence>
<dbReference type="GO" id="GO:0006084">
    <property type="term" value="P:acetyl-CoA metabolic process"/>
    <property type="evidence" value="ECO:0007669"/>
    <property type="project" value="UniProtKB-UniRule"/>
</dbReference>
<dbReference type="eggNOG" id="COG0427">
    <property type="taxonomic scope" value="Bacteria"/>
</dbReference>
<dbReference type="HOGENOM" id="CLU_030703_1_0_12"/>
<dbReference type="InterPro" id="IPR046433">
    <property type="entry name" value="ActCoA_hydro"/>
</dbReference>
<accession>D8IC38</accession>
<dbReference type="InterPro" id="IPR003702">
    <property type="entry name" value="ActCoA_hydro_N"/>
</dbReference>
<dbReference type="Pfam" id="PF02550">
    <property type="entry name" value="AcetylCoA_hydro"/>
    <property type="match status" value="1"/>
</dbReference>
<dbReference type="AlphaFoldDB" id="D8IC38"/>
<evidence type="ECO:0000313" key="6">
    <source>
        <dbReference type="Proteomes" id="UP000000332"/>
    </source>
</evidence>
<evidence type="ECO:0000259" key="3">
    <source>
        <dbReference type="Pfam" id="PF02550"/>
    </source>
</evidence>
<dbReference type="STRING" id="759914.BP951000_0712"/>
<dbReference type="GO" id="GO:0006083">
    <property type="term" value="P:acetate metabolic process"/>
    <property type="evidence" value="ECO:0007669"/>
    <property type="project" value="InterPro"/>
</dbReference>
<gene>
    <name evidence="5" type="ordered locus">BP951000_0712</name>
</gene>
<comment type="function">
    <text evidence="2">Coenzyme A-transferase that converts butyryl-CoA to butyrate.</text>
</comment>
<dbReference type="InterPro" id="IPR037171">
    <property type="entry name" value="NagB/RpiA_transferase-like"/>
</dbReference>
<feature type="binding site" evidence="2">
    <location>
        <position position="350"/>
    </location>
    <ligand>
        <name>CoA</name>
        <dbReference type="ChEBI" id="CHEBI:57287"/>
    </ligand>
</feature>
<dbReference type="HAMAP" id="MF_03228">
    <property type="entry name" value="But_CoA_trans"/>
    <property type="match status" value="1"/>
</dbReference>
<dbReference type="GO" id="GO:0046358">
    <property type="term" value="P:butyrate biosynthetic process"/>
    <property type="evidence" value="ECO:0007669"/>
    <property type="project" value="UniProtKB-UniRule"/>
</dbReference>
<reference evidence="5 6" key="1">
    <citation type="journal article" date="2010" name="PLoS ONE">
        <title>The complete genome sequence of the pathogenic intestinal spirochete Brachyspira pilosicoli and comparison with other Brachyspira genomes.</title>
        <authorList>
            <person name="Wanchanthuek P."/>
            <person name="Bellgard M.I."/>
            <person name="La T."/>
            <person name="Ryan K."/>
            <person name="Moolhuijzen P."/>
            <person name="Chapman B."/>
            <person name="Black M."/>
            <person name="Schibeci D."/>
            <person name="Hunter A."/>
            <person name="Barrero R."/>
            <person name="Phillips N.D."/>
            <person name="Hampson D.J."/>
        </authorList>
    </citation>
    <scope>NUCLEOTIDE SEQUENCE [LARGE SCALE GENOMIC DNA]</scope>
    <source>
        <strain evidence="6">ATCC BAA-1826 / 95/1000</strain>
    </source>
</reference>
<dbReference type="InterPro" id="IPR026888">
    <property type="entry name" value="AcetylCoA_hyd_C"/>
</dbReference>
<dbReference type="Gene3D" id="3.40.1080.10">
    <property type="entry name" value="Glutaconate Coenzyme A-transferase"/>
    <property type="match status" value="1"/>
</dbReference>
<dbReference type="EC" id="2.8.3.-" evidence="2"/>
<protein>
    <recommendedName>
        <fullName evidence="2">Butyryl-CoA:acetate CoA-transferase</fullName>
        <shortName evidence="2">Butyryl-CoA CoA-transferase</shortName>
        <ecNumber evidence="2">2.8.3.-</ecNumber>
    </recommendedName>
</protein>
<name>D8IC38_BRAP9</name>
<dbReference type="NCBIfam" id="TIGR03948">
    <property type="entry name" value="butyr_acet_CoA"/>
    <property type="match status" value="1"/>
</dbReference>
<keyword evidence="1 2" id="KW-0808">Transferase</keyword>
<feature type="domain" description="Acetyl-CoA hydrolase/transferase C-terminal" evidence="4">
    <location>
        <begin position="286"/>
        <end position="442"/>
    </location>
</feature>
<evidence type="ECO:0000313" key="5">
    <source>
        <dbReference type="EMBL" id="ADK30711.1"/>
    </source>
</evidence>
<dbReference type="InParanoid" id="D8IC38"/>
<dbReference type="EMBL" id="CP002025">
    <property type="protein sequence ID" value="ADK30711.1"/>
    <property type="molecule type" value="Genomic_DNA"/>
</dbReference>
<feature type="binding site" evidence="2">
    <location>
        <position position="327"/>
    </location>
    <ligand>
        <name>CoA</name>
        <dbReference type="ChEBI" id="CHEBI:57287"/>
    </ligand>
</feature>
<keyword evidence="2" id="KW-0443">Lipid metabolism</keyword>
<evidence type="ECO:0000256" key="2">
    <source>
        <dbReference type="HAMAP-Rule" id="MF_03227"/>
    </source>
</evidence>
<comment type="catalytic activity">
    <reaction evidence="2">
        <text>butanoate + acetyl-CoA = butanoyl-CoA + acetate</text>
        <dbReference type="Rhea" id="RHEA:30071"/>
        <dbReference type="ChEBI" id="CHEBI:17968"/>
        <dbReference type="ChEBI" id="CHEBI:30089"/>
        <dbReference type="ChEBI" id="CHEBI:57288"/>
        <dbReference type="ChEBI" id="CHEBI:57371"/>
    </reaction>
</comment>
<dbReference type="PANTHER" id="PTHR21432:SF20">
    <property type="entry name" value="ACETYL-COA HYDROLASE"/>
    <property type="match status" value="1"/>
</dbReference>
<dbReference type="GO" id="GO:0008775">
    <property type="term" value="F:acetate CoA-transferase activity"/>
    <property type="evidence" value="ECO:0007669"/>
    <property type="project" value="InterPro"/>
</dbReference>
<proteinExistence type="inferred from homology"/>
<feature type="active site" description="5-glutamyl coenzyme A thioester intermediate" evidence="2">
    <location>
        <position position="252"/>
    </location>
</feature>
<feature type="binding site" evidence="2">
    <location>
        <begin position="227"/>
        <end position="231"/>
    </location>
    <ligand>
        <name>CoA</name>
        <dbReference type="ChEBI" id="CHEBI:57287"/>
    </ligand>
</feature>
<dbReference type="PANTHER" id="PTHR21432">
    <property type="entry name" value="ACETYL-COA HYDROLASE-RELATED"/>
    <property type="match status" value="1"/>
</dbReference>
<evidence type="ECO:0000256" key="1">
    <source>
        <dbReference type="ARBA" id="ARBA00022679"/>
    </source>
</evidence>
<dbReference type="Gene3D" id="3.40.1080.20">
    <property type="entry name" value="Acetyl-CoA hydrolase/transferase C-terminal domain"/>
    <property type="match status" value="1"/>
</dbReference>
<organism evidence="5 6">
    <name type="scientific">Brachyspira pilosicoli (strain ATCC BAA-1826 / 95/1000)</name>
    <dbReference type="NCBI Taxonomy" id="759914"/>
    <lineage>
        <taxon>Bacteria</taxon>
        <taxon>Pseudomonadati</taxon>
        <taxon>Spirochaetota</taxon>
        <taxon>Spirochaetia</taxon>
        <taxon>Brachyspirales</taxon>
        <taxon>Brachyspiraceae</taxon>
        <taxon>Brachyspira</taxon>
    </lineage>
</organism>
<dbReference type="Gene3D" id="3.30.750.70">
    <property type="entry name" value="4-hydroxybutyrate coenzyme like domains"/>
    <property type="match status" value="1"/>
</dbReference>
<dbReference type="HAMAP" id="MF_03227">
    <property type="entry name" value="But_acet_CoA_trans"/>
    <property type="match status" value="1"/>
</dbReference>
<dbReference type="InterPro" id="IPR023990">
    <property type="entry name" value="Butryl-CoA_acetate_CoA_Tfrase"/>
</dbReference>
<dbReference type="SUPFAM" id="SSF100950">
    <property type="entry name" value="NagB/RpiA/CoA transferase-like"/>
    <property type="match status" value="2"/>
</dbReference>
<dbReference type="Pfam" id="PF13336">
    <property type="entry name" value="AcetylCoA_hyd_C"/>
    <property type="match status" value="1"/>
</dbReference>
<dbReference type="UniPathway" id="UPA00863"/>
<dbReference type="KEGG" id="bpo:BP951000_0712"/>
<feature type="domain" description="Acetyl-CoA hydrolase/transferase N-terminal" evidence="3">
    <location>
        <begin position="8"/>
        <end position="190"/>
    </location>
</feature>